<evidence type="ECO:0000313" key="7">
    <source>
        <dbReference type="Proteomes" id="UP000036987"/>
    </source>
</evidence>
<sequence length="58" mass="6515">MNEVWKEIGVTEGCEEEGLQNRILRQGCGNLDFKTDSVVRNSSKNHYCGSCDYGCRNA</sequence>
<accession>A0A0K9PEP1</accession>
<dbReference type="PANTHER" id="PTHR46056">
    <property type="entry name" value="LONG-CHAIN-ALCOHOL OXIDASE"/>
    <property type="match status" value="1"/>
</dbReference>
<dbReference type="Pfam" id="PF00732">
    <property type="entry name" value="GMC_oxred_N"/>
    <property type="match status" value="1"/>
</dbReference>
<name>A0A0K9PEP1_ZOSMR</name>
<dbReference type="Proteomes" id="UP000036987">
    <property type="component" value="Unassembled WGS sequence"/>
</dbReference>
<keyword evidence="4" id="KW-0560">Oxidoreductase</keyword>
<feature type="domain" description="Glucose-methanol-choline oxidoreductase N-terminal" evidence="5">
    <location>
        <begin position="1"/>
        <end position="57"/>
    </location>
</feature>
<keyword evidence="2" id="KW-0285">Flavoprotein</keyword>
<reference evidence="7" key="1">
    <citation type="journal article" date="2016" name="Nature">
        <title>The genome of the seagrass Zostera marina reveals angiosperm adaptation to the sea.</title>
        <authorList>
            <person name="Olsen J.L."/>
            <person name="Rouze P."/>
            <person name="Verhelst B."/>
            <person name="Lin Y.-C."/>
            <person name="Bayer T."/>
            <person name="Collen J."/>
            <person name="Dattolo E."/>
            <person name="De Paoli E."/>
            <person name="Dittami S."/>
            <person name="Maumus F."/>
            <person name="Michel G."/>
            <person name="Kersting A."/>
            <person name="Lauritano C."/>
            <person name="Lohaus R."/>
            <person name="Toepel M."/>
            <person name="Tonon T."/>
            <person name="Vanneste K."/>
            <person name="Amirebrahimi M."/>
            <person name="Brakel J."/>
            <person name="Bostroem C."/>
            <person name="Chovatia M."/>
            <person name="Grimwood J."/>
            <person name="Jenkins J.W."/>
            <person name="Jueterbock A."/>
            <person name="Mraz A."/>
            <person name="Stam W.T."/>
            <person name="Tice H."/>
            <person name="Bornberg-Bauer E."/>
            <person name="Green P.J."/>
            <person name="Pearson G.A."/>
            <person name="Procaccini G."/>
            <person name="Duarte C.M."/>
            <person name="Schmutz J."/>
            <person name="Reusch T.B.H."/>
            <person name="Van de Peer Y."/>
        </authorList>
    </citation>
    <scope>NUCLEOTIDE SEQUENCE [LARGE SCALE GENOMIC DNA]</scope>
    <source>
        <strain evidence="7">cv. Finnish</strain>
    </source>
</reference>
<evidence type="ECO:0000259" key="5">
    <source>
        <dbReference type="Pfam" id="PF00732"/>
    </source>
</evidence>
<dbReference type="OrthoDB" id="269227at2759"/>
<comment type="similarity">
    <text evidence="1">Belongs to the GMC oxidoreductase family.</text>
</comment>
<proteinExistence type="inferred from homology"/>
<dbReference type="InterPro" id="IPR000172">
    <property type="entry name" value="GMC_OxRdtase_N"/>
</dbReference>
<dbReference type="EMBL" id="LFYR01000958">
    <property type="protein sequence ID" value="KMZ66675.1"/>
    <property type="molecule type" value="Genomic_DNA"/>
</dbReference>
<dbReference type="STRING" id="29655.A0A0K9PEP1"/>
<keyword evidence="3" id="KW-0274">FAD</keyword>
<protein>
    <recommendedName>
        <fullName evidence="5">Glucose-methanol-choline oxidoreductase N-terminal domain-containing protein</fullName>
    </recommendedName>
</protein>
<evidence type="ECO:0000256" key="4">
    <source>
        <dbReference type="ARBA" id="ARBA00023002"/>
    </source>
</evidence>
<evidence type="ECO:0000256" key="3">
    <source>
        <dbReference type="ARBA" id="ARBA00022827"/>
    </source>
</evidence>
<keyword evidence="7" id="KW-1185">Reference proteome</keyword>
<dbReference type="AlphaFoldDB" id="A0A0K9PEP1"/>
<organism evidence="6 7">
    <name type="scientific">Zostera marina</name>
    <name type="common">Eelgrass</name>
    <dbReference type="NCBI Taxonomy" id="29655"/>
    <lineage>
        <taxon>Eukaryota</taxon>
        <taxon>Viridiplantae</taxon>
        <taxon>Streptophyta</taxon>
        <taxon>Embryophyta</taxon>
        <taxon>Tracheophyta</taxon>
        <taxon>Spermatophyta</taxon>
        <taxon>Magnoliopsida</taxon>
        <taxon>Liliopsida</taxon>
        <taxon>Zosteraceae</taxon>
        <taxon>Zostera</taxon>
    </lineage>
</organism>
<evidence type="ECO:0000256" key="1">
    <source>
        <dbReference type="ARBA" id="ARBA00010790"/>
    </source>
</evidence>
<evidence type="ECO:0000256" key="2">
    <source>
        <dbReference type="ARBA" id="ARBA00022630"/>
    </source>
</evidence>
<evidence type="ECO:0000313" key="6">
    <source>
        <dbReference type="EMBL" id="KMZ66675.1"/>
    </source>
</evidence>
<dbReference type="PANTHER" id="PTHR46056:SF12">
    <property type="entry name" value="LONG-CHAIN-ALCOHOL OXIDASE"/>
    <property type="match status" value="1"/>
</dbReference>
<dbReference type="GO" id="GO:0016614">
    <property type="term" value="F:oxidoreductase activity, acting on CH-OH group of donors"/>
    <property type="evidence" value="ECO:0007669"/>
    <property type="project" value="InterPro"/>
</dbReference>
<dbReference type="GO" id="GO:0050660">
    <property type="term" value="F:flavin adenine dinucleotide binding"/>
    <property type="evidence" value="ECO:0007669"/>
    <property type="project" value="InterPro"/>
</dbReference>
<comment type="caution">
    <text evidence="6">The sequence shown here is derived from an EMBL/GenBank/DDBJ whole genome shotgun (WGS) entry which is preliminary data.</text>
</comment>
<gene>
    <name evidence="6" type="ORF">ZOSMA_28G00310</name>
</gene>